<evidence type="ECO:0000313" key="2">
    <source>
        <dbReference type="RefSeq" id="XP_054936329.1"/>
    </source>
</evidence>
<gene>
    <name evidence="2" type="primary">LOC102996849</name>
</gene>
<protein>
    <submittedName>
        <fullName evidence="2">Uncharacterized protein isoform X2</fullName>
    </submittedName>
</protein>
<proteinExistence type="predicted"/>
<keyword evidence="1" id="KW-1185">Reference proteome</keyword>
<name>A0A9W2WAU0_PHYMC</name>
<dbReference type="OrthoDB" id="10565286at2759"/>
<organism evidence="1 2">
    <name type="scientific">Physeter macrocephalus</name>
    <name type="common">Sperm whale</name>
    <name type="synonym">Physeter catodon</name>
    <dbReference type="NCBI Taxonomy" id="9755"/>
    <lineage>
        <taxon>Eukaryota</taxon>
        <taxon>Metazoa</taxon>
        <taxon>Chordata</taxon>
        <taxon>Craniata</taxon>
        <taxon>Vertebrata</taxon>
        <taxon>Euteleostomi</taxon>
        <taxon>Mammalia</taxon>
        <taxon>Eutheria</taxon>
        <taxon>Laurasiatheria</taxon>
        <taxon>Artiodactyla</taxon>
        <taxon>Whippomorpha</taxon>
        <taxon>Cetacea</taxon>
        <taxon>Odontoceti</taxon>
        <taxon>Physeteridae</taxon>
        <taxon>Physeter</taxon>
    </lineage>
</organism>
<dbReference type="GeneID" id="102996849"/>
<reference evidence="2" key="1">
    <citation type="submission" date="2025-08" db="UniProtKB">
        <authorList>
            <consortium name="RefSeq"/>
        </authorList>
    </citation>
    <scope>IDENTIFICATION</scope>
    <source>
        <tissue evidence="2">Muscle</tissue>
    </source>
</reference>
<dbReference type="Proteomes" id="UP000248484">
    <property type="component" value="Chromosome 19"/>
</dbReference>
<dbReference type="AlphaFoldDB" id="A0A9W2WAU0"/>
<sequence length="80" mass="9008">MAAEPARLEPVLRNDATCACLENLKPPGFQCAPEVSAGTRMDSDHRGPLQCWRHRPRIHTPSPGLFLHPHGQNYPLKWND</sequence>
<dbReference type="RefSeq" id="XP_054936329.1">
    <property type="nucleotide sequence ID" value="XM_055080354.1"/>
</dbReference>
<accession>A0A9W2WAU0</accession>
<evidence type="ECO:0000313" key="1">
    <source>
        <dbReference type="Proteomes" id="UP000248484"/>
    </source>
</evidence>